<organism evidence="1 2">
    <name type="scientific">Pistacia atlantica</name>
    <dbReference type="NCBI Taxonomy" id="434234"/>
    <lineage>
        <taxon>Eukaryota</taxon>
        <taxon>Viridiplantae</taxon>
        <taxon>Streptophyta</taxon>
        <taxon>Embryophyta</taxon>
        <taxon>Tracheophyta</taxon>
        <taxon>Spermatophyta</taxon>
        <taxon>Magnoliopsida</taxon>
        <taxon>eudicotyledons</taxon>
        <taxon>Gunneridae</taxon>
        <taxon>Pentapetalae</taxon>
        <taxon>rosids</taxon>
        <taxon>malvids</taxon>
        <taxon>Sapindales</taxon>
        <taxon>Anacardiaceae</taxon>
        <taxon>Pistacia</taxon>
    </lineage>
</organism>
<proteinExistence type="predicted"/>
<protein>
    <submittedName>
        <fullName evidence="1">Uncharacterized protein</fullName>
    </submittedName>
</protein>
<accession>A0ACC1AQS9</accession>
<name>A0ACC1AQS9_9ROSI</name>
<dbReference type="Proteomes" id="UP001164250">
    <property type="component" value="Chromosome 9"/>
</dbReference>
<comment type="caution">
    <text evidence="1">The sequence shown here is derived from an EMBL/GenBank/DDBJ whole genome shotgun (WGS) entry which is preliminary data.</text>
</comment>
<sequence>MDQKLTKSSINQHTRWCYTTTTANPEYLTWKSQDQTLLKWLCSTLTPTILSIVKDCTTSYDLWVALAEVFFIMGYDLSIQDGAD</sequence>
<reference evidence="2" key="1">
    <citation type="journal article" date="2023" name="G3 (Bethesda)">
        <title>Genome assembly and association tests identify interacting loci associated with vigor, precocity, and sex in interspecific pistachio rootstocks.</title>
        <authorList>
            <person name="Palmer W."/>
            <person name="Jacygrad E."/>
            <person name="Sagayaradj S."/>
            <person name="Cavanaugh K."/>
            <person name="Han R."/>
            <person name="Bertier L."/>
            <person name="Beede B."/>
            <person name="Kafkas S."/>
            <person name="Golino D."/>
            <person name="Preece J."/>
            <person name="Michelmore R."/>
        </authorList>
    </citation>
    <scope>NUCLEOTIDE SEQUENCE [LARGE SCALE GENOMIC DNA]</scope>
</reference>
<dbReference type="EMBL" id="CM047905">
    <property type="protein sequence ID" value="KAJ0089027.1"/>
    <property type="molecule type" value="Genomic_DNA"/>
</dbReference>
<keyword evidence="2" id="KW-1185">Reference proteome</keyword>
<gene>
    <name evidence="1" type="ORF">Patl1_31376</name>
</gene>
<evidence type="ECO:0000313" key="2">
    <source>
        <dbReference type="Proteomes" id="UP001164250"/>
    </source>
</evidence>
<evidence type="ECO:0000313" key="1">
    <source>
        <dbReference type="EMBL" id="KAJ0089027.1"/>
    </source>
</evidence>